<evidence type="ECO:0000313" key="2">
    <source>
        <dbReference type="Proteomes" id="UP000634136"/>
    </source>
</evidence>
<dbReference type="EMBL" id="JAAIUW010000011">
    <property type="protein sequence ID" value="KAF7808396.1"/>
    <property type="molecule type" value="Genomic_DNA"/>
</dbReference>
<name>A0A834SRT7_9FABA</name>
<gene>
    <name evidence="1" type="ORF">G2W53_035139</name>
</gene>
<dbReference type="OrthoDB" id="1304969at2759"/>
<protein>
    <submittedName>
        <fullName evidence="1">Replication protein A 70 kDa DNA-binding subunit B-like</fullName>
    </submittedName>
</protein>
<accession>A0A834SRT7</accession>
<comment type="caution">
    <text evidence="1">The sequence shown here is derived from an EMBL/GenBank/DDBJ whole genome shotgun (WGS) entry which is preliminary data.</text>
</comment>
<proteinExistence type="predicted"/>
<organism evidence="1 2">
    <name type="scientific">Senna tora</name>
    <dbReference type="NCBI Taxonomy" id="362788"/>
    <lineage>
        <taxon>Eukaryota</taxon>
        <taxon>Viridiplantae</taxon>
        <taxon>Streptophyta</taxon>
        <taxon>Embryophyta</taxon>
        <taxon>Tracheophyta</taxon>
        <taxon>Spermatophyta</taxon>
        <taxon>Magnoliopsida</taxon>
        <taxon>eudicotyledons</taxon>
        <taxon>Gunneridae</taxon>
        <taxon>Pentapetalae</taxon>
        <taxon>rosids</taxon>
        <taxon>fabids</taxon>
        <taxon>Fabales</taxon>
        <taxon>Fabaceae</taxon>
        <taxon>Caesalpinioideae</taxon>
        <taxon>Cassia clade</taxon>
        <taxon>Senna</taxon>
    </lineage>
</organism>
<reference evidence="1" key="1">
    <citation type="submission" date="2020-09" db="EMBL/GenBank/DDBJ databases">
        <title>Genome-Enabled Discovery of Anthraquinone Biosynthesis in Senna tora.</title>
        <authorList>
            <person name="Kang S.-H."/>
            <person name="Pandey R.P."/>
            <person name="Lee C.-M."/>
            <person name="Sim J.-S."/>
            <person name="Jeong J.-T."/>
            <person name="Choi B.-S."/>
            <person name="Jung M."/>
            <person name="Ginzburg D."/>
            <person name="Zhao K."/>
            <person name="Won S.Y."/>
            <person name="Oh T.-J."/>
            <person name="Yu Y."/>
            <person name="Kim N.-H."/>
            <person name="Lee O.R."/>
            <person name="Lee T.-H."/>
            <person name="Bashyal P."/>
            <person name="Kim T.-S."/>
            <person name="Lee W.-H."/>
            <person name="Kawkins C."/>
            <person name="Kim C.-K."/>
            <person name="Kim J.S."/>
            <person name="Ahn B.O."/>
            <person name="Rhee S.Y."/>
            <person name="Sohng J.K."/>
        </authorList>
    </citation>
    <scope>NUCLEOTIDE SEQUENCE</scope>
    <source>
        <tissue evidence="1">Leaf</tissue>
    </source>
</reference>
<dbReference type="GO" id="GO:0003677">
    <property type="term" value="F:DNA binding"/>
    <property type="evidence" value="ECO:0007669"/>
    <property type="project" value="UniProtKB-KW"/>
</dbReference>
<keyword evidence="2" id="KW-1185">Reference proteome</keyword>
<sequence>MESTSSTKQKHASMCDKENCAYNENYSSSSTTMQSSLLQHTRVRRPLLDLTNCAVNLSHIFDSPQIGSTIYYERTQESNHDVIRPTKKRILDNNSYPPDHPSMSSTVDPCNILVNTKSIQSQGNQQVSGSIITSDLLEYNSNAGLNGFDNIDCGNTDFGSCYEDNAHTQIEYHDIGDATCVCAFCGAKLWYDERARKQRNSSSPKFSICCSQGNIQLPPLKEPPLYLR</sequence>
<dbReference type="AlphaFoldDB" id="A0A834SRT7"/>
<evidence type="ECO:0000313" key="1">
    <source>
        <dbReference type="EMBL" id="KAF7808396.1"/>
    </source>
</evidence>
<dbReference type="Proteomes" id="UP000634136">
    <property type="component" value="Unassembled WGS sequence"/>
</dbReference>
<keyword evidence="1" id="KW-0238">DNA-binding</keyword>